<comment type="caution">
    <text evidence="6">The sequence shown here is derived from an EMBL/GenBank/DDBJ whole genome shotgun (WGS) entry which is preliminary data.</text>
</comment>
<protein>
    <submittedName>
        <fullName evidence="6">Repeat protein (TIGR01451 family)</fullName>
    </submittedName>
</protein>
<dbReference type="Proteomes" id="UP000770785">
    <property type="component" value="Unassembled WGS sequence"/>
</dbReference>
<proteinExistence type="predicted"/>
<organism evidence="6 7">
    <name type="scientific">Neolewinella antarctica</name>
    <dbReference type="NCBI Taxonomy" id="442734"/>
    <lineage>
        <taxon>Bacteria</taxon>
        <taxon>Pseudomonadati</taxon>
        <taxon>Bacteroidota</taxon>
        <taxon>Saprospiria</taxon>
        <taxon>Saprospirales</taxon>
        <taxon>Lewinellaceae</taxon>
        <taxon>Neolewinella</taxon>
    </lineage>
</organism>
<accession>A0ABX0XCB8</accession>
<evidence type="ECO:0000313" key="7">
    <source>
        <dbReference type="Proteomes" id="UP000770785"/>
    </source>
</evidence>
<comment type="subcellular location">
    <subcellularLocation>
        <location evidence="1">Secreted</location>
    </subcellularLocation>
</comment>
<dbReference type="SUPFAM" id="SSF117074">
    <property type="entry name" value="Hypothetical protein PA1324"/>
    <property type="match status" value="1"/>
</dbReference>
<dbReference type="EMBL" id="JAATJH010000003">
    <property type="protein sequence ID" value="NJC26832.1"/>
    <property type="molecule type" value="Genomic_DNA"/>
</dbReference>
<evidence type="ECO:0000259" key="5">
    <source>
        <dbReference type="Pfam" id="PF24595"/>
    </source>
</evidence>
<evidence type="ECO:0000256" key="2">
    <source>
        <dbReference type="ARBA" id="ARBA00022525"/>
    </source>
</evidence>
<evidence type="ECO:0000256" key="3">
    <source>
        <dbReference type="ARBA" id="ARBA00022729"/>
    </source>
</evidence>
<dbReference type="InterPro" id="IPR033764">
    <property type="entry name" value="Sdr_B"/>
</dbReference>
<evidence type="ECO:0000256" key="1">
    <source>
        <dbReference type="ARBA" id="ARBA00004613"/>
    </source>
</evidence>
<dbReference type="SUPFAM" id="SSF69322">
    <property type="entry name" value="Tricorn protease domain 2"/>
    <property type="match status" value="1"/>
</dbReference>
<evidence type="ECO:0000259" key="4">
    <source>
        <dbReference type="Pfam" id="PF17210"/>
    </source>
</evidence>
<dbReference type="Pfam" id="PF24595">
    <property type="entry name" value="DUF7619"/>
    <property type="match status" value="1"/>
</dbReference>
<dbReference type="Gene3D" id="2.60.40.10">
    <property type="entry name" value="Immunoglobulins"/>
    <property type="match status" value="1"/>
</dbReference>
<gene>
    <name evidence="6" type="ORF">GGR27_002342</name>
</gene>
<dbReference type="InterPro" id="IPR047589">
    <property type="entry name" value="DUF11_rpt"/>
</dbReference>
<keyword evidence="2" id="KW-0964">Secreted</keyword>
<keyword evidence="7" id="KW-1185">Reference proteome</keyword>
<dbReference type="NCBIfam" id="TIGR01451">
    <property type="entry name" value="B_ant_repeat"/>
    <property type="match status" value="1"/>
</dbReference>
<keyword evidence="3" id="KW-0732">Signal</keyword>
<feature type="domain" description="SD-repeat containing protein B" evidence="4">
    <location>
        <begin position="943"/>
        <end position="1005"/>
    </location>
</feature>
<dbReference type="InterPro" id="IPR013783">
    <property type="entry name" value="Ig-like_fold"/>
</dbReference>
<reference evidence="6 7" key="1">
    <citation type="submission" date="2020-03" db="EMBL/GenBank/DDBJ databases">
        <title>Genomic Encyclopedia of Type Strains, Phase IV (KMG-IV): sequencing the most valuable type-strain genomes for metagenomic binning, comparative biology and taxonomic classification.</title>
        <authorList>
            <person name="Goeker M."/>
        </authorList>
    </citation>
    <scope>NUCLEOTIDE SEQUENCE [LARGE SCALE GENOMIC DNA]</scope>
    <source>
        <strain evidence="6 7">DSM 105096</strain>
    </source>
</reference>
<dbReference type="RefSeq" id="WP_168037590.1">
    <property type="nucleotide sequence ID" value="NZ_JAATJH010000003.1"/>
</dbReference>
<feature type="domain" description="DUF7619" evidence="5">
    <location>
        <begin position="1155"/>
        <end position="1292"/>
    </location>
</feature>
<evidence type="ECO:0000313" key="6">
    <source>
        <dbReference type="EMBL" id="NJC26832.1"/>
    </source>
</evidence>
<dbReference type="InterPro" id="IPR055353">
    <property type="entry name" value="DUF7619"/>
</dbReference>
<dbReference type="InterPro" id="IPR021655">
    <property type="entry name" value="Put_metal-bd"/>
</dbReference>
<sequence length="1424" mass="154963">MHQLLSLLILLFGFTITLSGQDLPYVLEVLDLNTTPARPGAMDQVVEGPKGTYFNHKISGPSGSALTTLLYFDGSLVKEIYKVTEPVRLLSANERGIYFFEDIKDAVFGRNLLFTNFTTGKTDTLSNTPLSNARTVPFGDKIYVFEDAIQLFSDEGVAVTIDASYGGCSCGVGTRRFLQVGDFLYYREELSYGVTDGTANSTKTVFQSTFINEVDELFEYNGLIIALGNRYLRSYDPLTGIETDLTNDVVAMPGTLSPTATATAAMTTNGLVFTANHEDTGRELFVTNGTKAGTQLLLEAAEGPANGISAQGISENGKLLIYGEPVDGSVNLYLTDGSQSGTYPVLNVAVSEFTDKKLSSVGLTNGNIIIASSAGGAVQSSSKVYSIDPSNRGALAKLITTLPFNIGQRKLSSVNNRLIVSTDFFGGDLLSIGTTPNDVFTVGENVDLTFLYENEDFLFYLDSRTTEQVIVATSGNEGDLTKLQVAESWASGGVDGTVFSIGDQLYSYAFDPEVGESVYSISAELGTTLVADFFNYTNGSDNINILPLGAEVVIGVSNRSSPAVSYLTSGVVGDIDTFSQAFGRSGFEELIGSFEDRFYFSDRFESTTYEFDKGDLESRPITQPSTQYTYSNPVLIADTLYRVRRARTGNFRYAPVQLSAFSVLDRVEKITAGDKFGIPSNGPISLVSDGKTLYYVAYSRAETQLRSYTIEGGEGKLLKSYTDNPNRINLYADDNQVVVGTISDLGLQYTFQSIANGNLGPEWDHTTDVYDIKALTGRTLLFDSAGRIFGAPATDLTKATLLLEDGPEAFFIQRMRNGEDRFVALLNNENNDTLKRVFYTDGTQQGSSIETDLSINTGDNILTFGQIGDFFALVTNNGNVILYNPVTNVQTVVPRSAGYSRSLSYSQVAFAGDKLFYVRRHPDYGAEVHVLSVAQLNYLRGVAYVDENKNGTRDEGEPGLAGVTINNGQGQLAISGAAGNFAFSAITDGSYRLTALNPECYELNSTPTSYSLSFDPTQYYDFAFGFKRVEGPSKLLVNLASGPTRCNSEVPFWLNVINSGCNSIDGRVQITLPANLAVVSSTVPYSSVGESILVFSLDSLQASERTSIRLVIQMPNEDDAGQVINIPTTATVDLPDGSLLTDTMNYSEIIRCAYDPNDKQVHPRRPEPTNSNYTQFDEPLRYTIRFQNTGNDTALTVRIADQLAENLNWETFKPRSASHSFTTTVSETGLVNFLFEDIQLPDSTTNPVESQGFVAFDVMANANSGDFTAVDNTAEIYFDFNRPIVTNTVTSTLVEKLDADSDGYNFYEDCDDLNSAISPAAEEIVGNDVDENCDGSIRAVNTINPLPGTLEVFPNPSRGPVLVKYSENLPLLLSVYSATGVEVIRAEFSGEYVLNLANYSSGSYLIRILDPLGRKAVNRWIQIQ</sequence>
<dbReference type="Pfam" id="PF11617">
    <property type="entry name" value="Cu-binding_MopE"/>
    <property type="match status" value="1"/>
</dbReference>
<dbReference type="Pfam" id="PF17210">
    <property type="entry name" value="SdrD_B"/>
    <property type="match status" value="1"/>
</dbReference>
<name>A0ABX0XCB8_9BACT</name>